<organism evidence="3 4">
    <name type="scientific">Noviherbaspirillum galbum</name>
    <dbReference type="NCBI Taxonomy" id="2709383"/>
    <lineage>
        <taxon>Bacteria</taxon>
        <taxon>Pseudomonadati</taxon>
        <taxon>Pseudomonadota</taxon>
        <taxon>Betaproteobacteria</taxon>
        <taxon>Burkholderiales</taxon>
        <taxon>Oxalobacteraceae</taxon>
        <taxon>Noviherbaspirillum</taxon>
    </lineage>
</organism>
<dbReference type="Gene3D" id="3.40.30.10">
    <property type="entry name" value="Glutaredoxin"/>
    <property type="match status" value="1"/>
</dbReference>
<protein>
    <submittedName>
        <fullName evidence="3">Thioredoxin fold domain-containing protein</fullName>
    </submittedName>
</protein>
<reference evidence="3 4" key="1">
    <citation type="submission" date="2020-02" db="EMBL/GenBank/DDBJ databases">
        <authorList>
            <person name="Kim M.K."/>
        </authorList>
    </citation>
    <scope>NUCLEOTIDE SEQUENCE [LARGE SCALE GENOMIC DNA]</scope>
    <source>
        <strain evidence="3 4">17J57-3</strain>
    </source>
</reference>
<keyword evidence="4" id="KW-1185">Reference proteome</keyword>
<dbReference type="PANTHER" id="PTHR15337">
    <property type="entry name" value="ANTERIOR GRADIENT PROTEIN-RELATED"/>
    <property type="match status" value="1"/>
</dbReference>
<accession>A0A6B3SSF3</accession>
<dbReference type="Pfam" id="PF13899">
    <property type="entry name" value="Thioredoxin_7"/>
    <property type="match status" value="1"/>
</dbReference>
<dbReference type="RefSeq" id="WP_163961046.1">
    <property type="nucleotide sequence ID" value="NZ_JAAIVB010000012.1"/>
</dbReference>
<dbReference type="Proteomes" id="UP000482155">
    <property type="component" value="Unassembled WGS sequence"/>
</dbReference>
<dbReference type="PROSITE" id="PS51352">
    <property type="entry name" value="THIOREDOXIN_2"/>
    <property type="match status" value="1"/>
</dbReference>
<evidence type="ECO:0000256" key="1">
    <source>
        <dbReference type="ARBA" id="ARBA00022729"/>
    </source>
</evidence>
<evidence type="ECO:0000259" key="2">
    <source>
        <dbReference type="PROSITE" id="PS51352"/>
    </source>
</evidence>
<dbReference type="SUPFAM" id="SSF52833">
    <property type="entry name" value="Thioredoxin-like"/>
    <property type="match status" value="1"/>
</dbReference>
<dbReference type="AlphaFoldDB" id="A0A6B3SSF3"/>
<dbReference type="InterPro" id="IPR013766">
    <property type="entry name" value="Thioredoxin_domain"/>
</dbReference>
<feature type="domain" description="Thioredoxin" evidence="2">
    <location>
        <begin position="9"/>
        <end position="144"/>
    </location>
</feature>
<dbReference type="InterPro" id="IPR036249">
    <property type="entry name" value="Thioredoxin-like_sf"/>
</dbReference>
<evidence type="ECO:0000313" key="3">
    <source>
        <dbReference type="EMBL" id="NEX60529.1"/>
    </source>
</evidence>
<dbReference type="PANTHER" id="PTHR15337:SF11">
    <property type="entry name" value="THIOREDOXIN DOMAIN-CONTAINING PROTEIN"/>
    <property type="match status" value="1"/>
</dbReference>
<dbReference type="InterPro" id="IPR051099">
    <property type="entry name" value="AGR/TXD"/>
</dbReference>
<keyword evidence="1" id="KW-0732">Signal</keyword>
<comment type="caution">
    <text evidence="3">The sequence shown here is derived from an EMBL/GenBank/DDBJ whole genome shotgun (WGS) entry which is preliminary data.</text>
</comment>
<sequence length="526" mass="56807">MLAIISPLASVAQAAASASTSGPTSAPGQHAGIAWHQGDVDSAFAEAKAASKPVFLYWGAVWCPPCNQVKATIFNRQSFIERSRAFVPVYLDGDSPDGQKLGARFKVRGYPTMILFRPDGTEITRLPGEVDADRYMHVLKLSMNATRPVRELLQAALSGSSRLGAQDWRLLADYSWDTDEQQLVQKKELAATLQRLAAACPAGENARRLTLKAIVAAAMDSQEKDGKETREGVKNEASRQAELRKVNQILADAKAARANMDLLANYATQVVEYLTAPGSAQRRQLADAWGKDMQRLAADAGLSRADRLTALVAQVQLARIDDKKGPVDPALLNAVRRQVAEMDKATTDAYERQAVISAAADAYTEAGLLDESDALLKAELKRSHSPYYFMLGLAANAKKRGDKAAALDWYDQAYKAAKGPATRLQWGVAYLNGLLDLAPNDESRIEATAGTLFTELAATPNAFYERNRASLEKLGKKLAKWNGGNGHGASLQRMTAQLAGICDKLPGNDGQKAACDGIMQTTQARS</sequence>
<evidence type="ECO:0000313" key="4">
    <source>
        <dbReference type="Proteomes" id="UP000482155"/>
    </source>
</evidence>
<name>A0A6B3SSF3_9BURK</name>
<proteinExistence type="predicted"/>
<dbReference type="EMBL" id="JAAIVB010000012">
    <property type="protein sequence ID" value="NEX60529.1"/>
    <property type="molecule type" value="Genomic_DNA"/>
</dbReference>
<gene>
    <name evidence="3" type="ORF">G3574_05520</name>
</gene>